<dbReference type="EMBL" id="QPFP01000080">
    <property type="protein sequence ID" value="TEB23200.1"/>
    <property type="molecule type" value="Genomic_DNA"/>
</dbReference>
<evidence type="ECO:0000313" key="1">
    <source>
        <dbReference type="EMBL" id="TEB23200.1"/>
    </source>
</evidence>
<sequence>MITLLKREVRGHLQRQVDASPKLYLLHGRKELDGNGVLSREVAVLLRHCLKVNNPAHRIALSKVLLSGHKYAVEALRRGSQPVTREERFKLCRLCGGAVETPEHVWLECSARDELRGMRYDMAKDVLTRHAEGGEVVSGGGRGPSGADEEVDCSAGLYQQGSTVCTRSWEVYE</sequence>
<accession>A0A4Y7SMV5</accession>
<keyword evidence="2" id="KW-1185">Reference proteome</keyword>
<proteinExistence type="predicted"/>
<dbReference type="OrthoDB" id="2985334at2759"/>
<organism evidence="1 2">
    <name type="scientific">Coprinellus micaceus</name>
    <name type="common">Glistening ink-cap mushroom</name>
    <name type="synonym">Coprinus micaceus</name>
    <dbReference type="NCBI Taxonomy" id="71717"/>
    <lineage>
        <taxon>Eukaryota</taxon>
        <taxon>Fungi</taxon>
        <taxon>Dikarya</taxon>
        <taxon>Basidiomycota</taxon>
        <taxon>Agaricomycotina</taxon>
        <taxon>Agaricomycetes</taxon>
        <taxon>Agaricomycetidae</taxon>
        <taxon>Agaricales</taxon>
        <taxon>Agaricineae</taxon>
        <taxon>Psathyrellaceae</taxon>
        <taxon>Coprinellus</taxon>
    </lineage>
</organism>
<reference evidence="1 2" key="1">
    <citation type="journal article" date="2019" name="Nat. Ecol. Evol.">
        <title>Megaphylogeny resolves global patterns of mushroom evolution.</title>
        <authorList>
            <person name="Varga T."/>
            <person name="Krizsan K."/>
            <person name="Foldi C."/>
            <person name="Dima B."/>
            <person name="Sanchez-Garcia M."/>
            <person name="Sanchez-Ramirez S."/>
            <person name="Szollosi G.J."/>
            <person name="Szarkandi J.G."/>
            <person name="Papp V."/>
            <person name="Albert L."/>
            <person name="Andreopoulos W."/>
            <person name="Angelini C."/>
            <person name="Antonin V."/>
            <person name="Barry K.W."/>
            <person name="Bougher N.L."/>
            <person name="Buchanan P."/>
            <person name="Buyck B."/>
            <person name="Bense V."/>
            <person name="Catcheside P."/>
            <person name="Chovatia M."/>
            <person name="Cooper J."/>
            <person name="Damon W."/>
            <person name="Desjardin D."/>
            <person name="Finy P."/>
            <person name="Geml J."/>
            <person name="Haridas S."/>
            <person name="Hughes K."/>
            <person name="Justo A."/>
            <person name="Karasinski D."/>
            <person name="Kautmanova I."/>
            <person name="Kiss B."/>
            <person name="Kocsube S."/>
            <person name="Kotiranta H."/>
            <person name="LaButti K.M."/>
            <person name="Lechner B.E."/>
            <person name="Liimatainen K."/>
            <person name="Lipzen A."/>
            <person name="Lukacs Z."/>
            <person name="Mihaltcheva S."/>
            <person name="Morgado L.N."/>
            <person name="Niskanen T."/>
            <person name="Noordeloos M.E."/>
            <person name="Ohm R.A."/>
            <person name="Ortiz-Santana B."/>
            <person name="Ovrebo C."/>
            <person name="Racz N."/>
            <person name="Riley R."/>
            <person name="Savchenko A."/>
            <person name="Shiryaev A."/>
            <person name="Soop K."/>
            <person name="Spirin V."/>
            <person name="Szebenyi C."/>
            <person name="Tomsovsky M."/>
            <person name="Tulloss R.E."/>
            <person name="Uehling J."/>
            <person name="Grigoriev I.V."/>
            <person name="Vagvolgyi C."/>
            <person name="Papp T."/>
            <person name="Martin F.M."/>
            <person name="Miettinen O."/>
            <person name="Hibbett D.S."/>
            <person name="Nagy L.G."/>
        </authorList>
    </citation>
    <scope>NUCLEOTIDE SEQUENCE [LARGE SCALE GENOMIC DNA]</scope>
    <source>
        <strain evidence="1 2">FP101781</strain>
    </source>
</reference>
<gene>
    <name evidence="1" type="ORF">FA13DRAFT_1451645</name>
</gene>
<name>A0A4Y7SMV5_COPMI</name>
<comment type="caution">
    <text evidence="1">The sequence shown here is derived from an EMBL/GenBank/DDBJ whole genome shotgun (WGS) entry which is preliminary data.</text>
</comment>
<dbReference type="AlphaFoldDB" id="A0A4Y7SMV5"/>
<dbReference type="Proteomes" id="UP000298030">
    <property type="component" value="Unassembled WGS sequence"/>
</dbReference>
<protein>
    <submittedName>
        <fullName evidence="1">Uncharacterized protein</fullName>
    </submittedName>
</protein>
<evidence type="ECO:0000313" key="2">
    <source>
        <dbReference type="Proteomes" id="UP000298030"/>
    </source>
</evidence>